<dbReference type="HOGENOM" id="CLU_1523454_0_0_6"/>
<accession>G3J0A6</accession>
<name>G3J0A6_METTV</name>
<proteinExistence type="predicted"/>
<keyword evidence="2" id="KW-1185">Reference proteome</keyword>
<dbReference type="AlphaFoldDB" id="G3J0A6"/>
<reference evidence="1 2" key="1">
    <citation type="submission" date="2011-06" db="EMBL/GenBank/DDBJ databases">
        <title>Genomic sequence of Methylobacter tundripaludum SV96.</title>
        <authorList>
            <consortium name="US DOE Joint Genome Institute"/>
            <person name="Lucas S."/>
            <person name="Han J."/>
            <person name="Lapidus A."/>
            <person name="Cheng J.-F."/>
            <person name="Goodwin L."/>
            <person name="Pitluck S."/>
            <person name="Held B."/>
            <person name="Detter J.C."/>
            <person name="Han C."/>
            <person name="Tapia R."/>
            <person name="Land M."/>
            <person name="Hauser L."/>
            <person name="Kyrpides N."/>
            <person name="Ivanova N."/>
            <person name="Ovchinnikova G."/>
            <person name="Pagani I."/>
            <person name="Klotz M.G."/>
            <person name="Dispirito A.A."/>
            <person name="Murrell J.C."/>
            <person name="Dunfield P."/>
            <person name="Kalyuzhnaya M.G."/>
            <person name="Svenning M."/>
            <person name="Trotsenko Y.A."/>
            <person name="Stein L.Y."/>
            <person name="Woyke T."/>
        </authorList>
    </citation>
    <scope>NUCLEOTIDE SEQUENCE [LARGE SCALE GENOMIC DNA]</scope>
    <source>
        <strain evidence="2">ATCC BAA-1195 / DSM 17260 / SV96</strain>
    </source>
</reference>
<protein>
    <submittedName>
        <fullName evidence="1">Uncharacterized protein</fullName>
    </submittedName>
</protein>
<gene>
    <name evidence="1" type="ORF">Mettu_3776</name>
</gene>
<evidence type="ECO:0000313" key="1">
    <source>
        <dbReference type="EMBL" id="EGW20628.1"/>
    </source>
</evidence>
<evidence type="ECO:0000313" key="2">
    <source>
        <dbReference type="Proteomes" id="UP000004664"/>
    </source>
</evidence>
<organism evidence="1 2">
    <name type="scientific">Methylobacter tundripaludum (strain ATCC BAA-1195 / DSM 17260 / SV96)</name>
    <dbReference type="NCBI Taxonomy" id="697282"/>
    <lineage>
        <taxon>Bacteria</taxon>
        <taxon>Pseudomonadati</taxon>
        <taxon>Pseudomonadota</taxon>
        <taxon>Gammaproteobacteria</taxon>
        <taxon>Methylococcales</taxon>
        <taxon>Methylococcaceae</taxon>
        <taxon>Methylobacter</taxon>
    </lineage>
</organism>
<dbReference type="EMBL" id="JH109153">
    <property type="protein sequence ID" value="EGW20628.1"/>
    <property type="molecule type" value="Genomic_DNA"/>
</dbReference>
<dbReference type="RefSeq" id="WP_006892974.1">
    <property type="nucleotide sequence ID" value="NZ_JH109153.1"/>
</dbReference>
<sequence length="176" mass="19881">MIATIPLYDAQIETAINTPSFYEVSAHVPAKLVSFDQLQDLTFHSDPSLAYRNIALAYDHRAEIAAVKSSIFEDLIFPDRWLSEGIASPNLASKKKSFEICQFIFFQRKIFPSKIASTKEEGIYLSYIADNKSLIIEVYNNLEVAAIVTNNEKKIIEYSEDIYGLQLVDAIKAFNS</sequence>
<dbReference type="STRING" id="697282.Mettu_3776"/>
<dbReference type="Proteomes" id="UP000004664">
    <property type="component" value="Unassembled WGS sequence"/>
</dbReference>